<sequence length="167" mass="19393">MVTVVVFEFSVMRCQPLRRALGLRLFMEIKEFSACNLESLRKLYLDSRRDSFPWLKADSFRIEDFDRDSQGERIWFSEVLGNVAGFISIWEPDNFIHHLYVATEYQGQGVGLMLLNGAKMKYGNLSLKCMVQNQKALNFYLSQGFEIESKVDDELGGYYYMSFSAQT</sequence>
<dbReference type="NCBIfam" id="NF041952">
    <property type="entry name" value="super_attC_Vc_1"/>
    <property type="match status" value="1"/>
</dbReference>
<dbReference type="AlphaFoldDB" id="A0A656A4W5"/>
<dbReference type="SUPFAM" id="SSF55729">
    <property type="entry name" value="Acyl-CoA N-acyltransferases (Nat)"/>
    <property type="match status" value="1"/>
</dbReference>
<dbReference type="EMBL" id="CWQJ01000060">
    <property type="protein sequence ID" value="CSC92098.1"/>
    <property type="molecule type" value="Genomic_DNA"/>
</dbReference>
<reference evidence="2 3" key="1">
    <citation type="submission" date="2015-07" db="EMBL/GenBank/DDBJ databases">
        <authorList>
            <consortium name="Pathogen Informatics"/>
        </authorList>
    </citation>
    <scope>NUCLEOTIDE SEQUENCE [LARGE SCALE GENOMIC DNA]</scope>
    <source>
        <strain evidence="2 3">A325</strain>
    </source>
</reference>
<feature type="domain" description="N-acetyltransferase" evidence="1">
    <location>
        <begin position="27"/>
        <end position="166"/>
    </location>
</feature>
<gene>
    <name evidence="2" type="ORF">ERS013201_03893</name>
</gene>
<evidence type="ECO:0000313" key="2">
    <source>
        <dbReference type="EMBL" id="CSC92098.1"/>
    </source>
</evidence>
<dbReference type="PROSITE" id="PS51186">
    <property type="entry name" value="GNAT"/>
    <property type="match status" value="1"/>
</dbReference>
<dbReference type="GO" id="GO:0016747">
    <property type="term" value="F:acyltransferase activity, transferring groups other than amino-acyl groups"/>
    <property type="evidence" value="ECO:0007669"/>
    <property type="project" value="InterPro"/>
</dbReference>
<proteinExistence type="predicted"/>
<dbReference type="Pfam" id="PF00583">
    <property type="entry name" value="Acetyltransf_1"/>
    <property type="match status" value="1"/>
</dbReference>
<dbReference type="Gene3D" id="3.40.630.30">
    <property type="match status" value="1"/>
</dbReference>
<dbReference type="Proteomes" id="UP000046067">
    <property type="component" value="Unassembled WGS sequence"/>
</dbReference>
<dbReference type="CDD" id="cd04301">
    <property type="entry name" value="NAT_SF"/>
    <property type="match status" value="1"/>
</dbReference>
<protein>
    <submittedName>
        <fullName evidence="2">Acetyltransferase (Putative)</fullName>
    </submittedName>
</protein>
<dbReference type="PANTHER" id="PTHR37103:SF1">
    <property type="entry name" value="DUF6602 DOMAIN-CONTAINING PROTEIN"/>
    <property type="match status" value="1"/>
</dbReference>
<evidence type="ECO:0000259" key="1">
    <source>
        <dbReference type="PROSITE" id="PS51186"/>
    </source>
</evidence>
<evidence type="ECO:0000313" key="3">
    <source>
        <dbReference type="Proteomes" id="UP000046067"/>
    </source>
</evidence>
<dbReference type="PANTHER" id="PTHR37103">
    <property type="entry name" value="PUTATIVE-RELATED"/>
    <property type="match status" value="1"/>
</dbReference>
<accession>A0A656A4W5</accession>
<dbReference type="InterPro" id="IPR016181">
    <property type="entry name" value="Acyl_CoA_acyltransferase"/>
</dbReference>
<dbReference type="AntiFam" id="ANF00278">
    <property type="entry name" value="Spurious ORF motif from attC repeats"/>
</dbReference>
<organism evidence="2 3">
    <name type="scientific">Vibrio cholerae</name>
    <dbReference type="NCBI Taxonomy" id="666"/>
    <lineage>
        <taxon>Bacteria</taxon>
        <taxon>Pseudomonadati</taxon>
        <taxon>Pseudomonadota</taxon>
        <taxon>Gammaproteobacteria</taxon>
        <taxon>Vibrionales</taxon>
        <taxon>Vibrionaceae</taxon>
        <taxon>Vibrio</taxon>
    </lineage>
</organism>
<dbReference type="InterPro" id="IPR000182">
    <property type="entry name" value="GNAT_dom"/>
</dbReference>
<name>A0A656A4W5_VIBCL</name>
<keyword evidence="2" id="KW-0808">Transferase</keyword>